<reference evidence="2" key="1">
    <citation type="submission" date="2015-04" db="UniProtKB">
        <authorList>
            <consortium name="EnsemblPlants"/>
        </authorList>
    </citation>
    <scope>IDENTIFICATION</scope>
</reference>
<sequence length="565" mass="63534">MKQRHATATASALFTLLPLSLLLFRLLALLVRLRLAAFRDAALSLHFLARLRIRPVHLRLPGTDATTVRVWCPAAPSTKPPLLLLHGFGGDSKWTWARNLPALSRHFHVYAPDLLFFGAHSRSASPLRTVEFQARCAVEAMRLLGVDRYDVVGISYGGFVAYRLAAVEGRDRVPRVVVMTSGVAATPWEMREMAAREERAVEESLLPETADGLRRLVRRSMHRPPPWMPDFVLDDFIKRHATATASALFTLLPLSLLLFRLLALLVRLRLAAFRDAALSLHFLARLRIRPVHLRLPGTDATTVRVWCPAAPSTKPPLLLLHGFGGDSKWTWARNLPALSRHFHVYAPDLLFFGAHSRSASPLRTVEFQARCAVEAMRLLGVDRYDVVGISYGGFVAYRLAAVEGRDRVPRVVVMTSGVAATPWEMREMAAREERAVEESLLPETADGLRRLVRRSMHRPPPWMPDFVLDDFIKLMCVDQRKERAELLHELLKNGAGIDPLPVLTQKTLILWGDKDQVFPLDLGHRLQRHLGDVSRLEIIKDAGHALQLEGADQVNRFIKSFLLDS</sequence>
<dbReference type="Proteomes" id="UP000026962">
    <property type="component" value="Chromosome 3"/>
</dbReference>
<dbReference type="PRINTS" id="PR00111">
    <property type="entry name" value="ABHYDROLASE"/>
</dbReference>
<dbReference type="InterPro" id="IPR052370">
    <property type="entry name" value="Meta-cleavage_hydrolase"/>
</dbReference>
<dbReference type="HOGENOM" id="CLU_011282_0_0_1"/>
<dbReference type="InterPro" id="IPR000073">
    <property type="entry name" value="AB_hydrolase_1"/>
</dbReference>
<feature type="domain" description="AB hydrolase-1" evidence="1">
    <location>
        <begin position="315"/>
        <end position="551"/>
    </location>
</feature>
<dbReference type="Gramene" id="OPUNC03G05560.3">
    <property type="protein sequence ID" value="OPUNC03G05560.3"/>
    <property type="gene ID" value="OPUNC03G05560"/>
</dbReference>
<feature type="domain" description="AB hydrolase-1" evidence="1">
    <location>
        <begin position="80"/>
        <end position="263"/>
    </location>
</feature>
<dbReference type="InterPro" id="IPR029058">
    <property type="entry name" value="AB_hydrolase_fold"/>
</dbReference>
<evidence type="ECO:0000259" key="1">
    <source>
        <dbReference type="Pfam" id="PF00561"/>
    </source>
</evidence>
<dbReference type="Gene3D" id="3.40.50.1820">
    <property type="entry name" value="alpha/beta hydrolase"/>
    <property type="match status" value="2"/>
</dbReference>
<evidence type="ECO:0000313" key="2">
    <source>
        <dbReference type="EnsemblPlants" id="OPUNC03G05560.3"/>
    </source>
</evidence>
<reference evidence="2" key="2">
    <citation type="submission" date="2018-05" db="EMBL/GenBank/DDBJ databases">
        <title>OpunRS2 (Oryza punctata Reference Sequence Version 2).</title>
        <authorList>
            <person name="Zhang J."/>
            <person name="Kudrna D."/>
            <person name="Lee S."/>
            <person name="Talag J."/>
            <person name="Welchert J."/>
            <person name="Wing R.A."/>
        </authorList>
    </citation>
    <scope>NUCLEOTIDE SEQUENCE [LARGE SCALE GENOMIC DNA]</scope>
</reference>
<name>A0A0E0K9K3_ORYPU</name>
<proteinExistence type="predicted"/>
<dbReference type="AlphaFoldDB" id="A0A0E0K9K3"/>
<dbReference type="Pfam" id="PF00561">
    <property type="entry name" value="Abhydrolase_1"/>
    <property type="match status" value="2"/>
</dbReference>
<dbReference type="SUPFAM" id="SSF53474">
    <property type="entry name" value="alpha/beta-Hydrolases"/>
    <property type="match status" value="2"/>
</dbReference>
<accession>A0A0E0K9K3</accession>
<protein>
    <recommendedName>
        <fullName evidence="1">AB hydrolase-1 domain-containing protein</fullName>
    </recommendedName>
</protein>
<evidence type="ECO:0000313" key="3">
    <source>
        <dbReference type="Proteomes" id="UP000026962"/>
    </source>
</evidence>
<keyword evidence="3" id="KW-1185">Reference proteome</keyword>
<dbReference type="EnsemblPlants" id="OPUNC03G05560.3">
    <property type="protein sequence ID" value="OPUNC03G05560.3"/>
    <property type="gene ID" value="OPUNC03G05560"/>
</dbReference>
<dbReference type="PANTHER" id="PTHR43139:SF37">
    <property type="entry name" value="ALPHA_BETA-HYDROLASES SUPERFAMILY PROTEIN"/>
    <property type="match status" value="1"/>
</dbReference>
<organism evidence="2">
    <name type="scientific">Oryza punctata</name>
    <name type="common">Red rice</name>
    <dbReference type="NCBI Taxonomy" id="4537"/>
    <lineage>
        <taxon>Eukaryota</taxon>
        <taxon>Viridiplantae</taxon>
        <taxon>Streptophyta</taxon>
        <taxon>Embryophyta</taxon>
        <taxon>Tracheophyta</taxon>
        <taxon>Spermatophyta</taxon>
        <taxon>Magnoliopsida</taxon>
        <taxon>Liliopsida</taxon>
        <taxon>Poales</taxon>
        <taxon>Poaceae</taxon>
        <taxon>BOP clade</taxon>
        <taxon>Oryzoideae</taxon>
        <taxon>Oryzeae</taxon>
        <taxon>Oryzinae</taxon>
        <taxon>Oryza</taxon>
    </lineage>
</organism>
<dbReference type="PANTHER" id="PTHR43139">
    <property type="entry name" value="SI:DKEY-122A22.2"/>
    <property type="match status" value="1"/>
</dbReference>